<keyword evidence="2" id="KW-1133">Transmembrane helix</keyword>
<gene>
    <name evidence="3" type="ORF">OO014_01360</name>
</gene>
<sequence length="90" mass="9098">MEEHHEDHGHSVAAWTAVGIMLVGAALGSIAVVIPSMLLGIIAAVVIVAGAIAGKVLAMAGYGSKPHDSEREDLIADAPDERGTSTVGKS</sequence>
<protein>
    <submittedName>
        <fullName evidence="3">Uncharacterized protein</fullName>
    </submittedName>
</protein>
<dbReference type="RefSeq" id="WP_272460435.1">
    <property type="nucleotide sequence ID" value="NZ_JAPFQL010000003.1"/>
</dbReference>
<feature type="compositionally biased region" description="Basic and acidic residues" evidence="1">
    <location>
        <begin position="65"/>
        <end position="83"/>
    </location>
</feature>
<keyword evidence="2" id="KW-0472">Membrane</keyword>
<organism evidence="3 4">
    <name type="scientific">Intrasporangium calvum</name>
    <dbReference type="NCBI Taxonomy" id="53358"/>
    <lineage>
        <taxon>Bacteria</taxon>
        <taxon>Bacillati</taxon>
        <taxon>Actinomycetota</taxon>
        <taxon>Actinomycetes</taxon>
        <taxon>Micrococcales</taxon>
        <taxon>Intrasporangiaceae</taxon>
        <taxon>Intrasporangium</taxon>
    </lineage>
</organism>
<dbReference type="Proteomes" id="UP001150259">
    <property type="component" value="Unassembled WGS sequence"/>
</dbReference>
<evidence type="ECO:0000313" key="4">
    <source>
        <dbReference type="Proteomes" id="UP001150259"/>
    </source>
</evidence>
<dbReference type="NCBIfam" id="NF041681">
    <property type="entry name" value="HGxxPAAW"/>
    <property type="match status" value="1"/>
</dbReference>
<reference evidence="3 4" key="1">
    <citation type="submission" date="2022-11" db="EMBL/GenBank/DDBJ databases">
        <title>Anaerobic phenanthrene biodegradation by a DNRA strain PheN6.</title>
        <authorList>
            <person name="Zhang Z."/>
        </authorList>
    </citation>
    <scope>NUCLEOTIDE SEQUENCE [LARGE SCALE GENOMIC DNA]</scope>
    <source>
        <strain evidence="3 4">PheN6</strain>
    </source>
</reference>
<feature type="transmembrane region" description="Helical" evidence="2">
    <location>
        <begin position="12"/>
        <end position="34"/>
    </location>
</feature>
<dbReference type="EMBL" id="JAPFQL010000003">
    <property type="protein sequence ID" value="MDC5695889.1"/>
    <property type="molecule type" value="Genomic_DNA"/>
</dbReference>
<feature type="region of interest" description="Disordered" evidence="1">
    <location>
        <begin position="64"/>
        <end position="90"/>
    </location>
</feature>
<evidence type="ECO:0000256" key="2">
    <source>
        <dbReference type="SAM" id="Phobius"/>
    </source>
</evidence>
<keyword evidence="2" id="KW-0812">Transmembrane</keyword>
<keyword evidence="4" id="KW-1185">Reference proteome</keyword>
<feature type="transmembrane region" description="Helical" evidence="2">
    <location>
        <begin position="40"/>
        <end position="62"/>
    </location>
</feature>
<comment type="caution">
    <text evidence="3">The sequence shown here is derived from an EMBL/GenBank/DDBJ whole genome shotgun (WGS) entry which is preliminary data.</text>
</comment>
<proteinExistence type="predicted"/>
<dbReference type="Pfam" id="PF20447">
    <property type="entry name" value="DUF6704"/>
    <property type="match status" value="1"/>
</dbReference>
<evidence type="ECO:0000256" key="1">
    <source>
        <dbReference type="SAM" id="MobiDB-lite"/>
    </source>
</evidence>
<dbReference type="InterPro" id="IPR046550">
    <property type="entry name" value="DUF6704"/>
</dbReference>
<evidence type="ECO:0000313" key="3">
    <source>
        <dbReference type="EMBL" id="MDC5695889.1"/>
    </source>
</evidence>
<name>A0ABT5GCP3_9MICO</name>
<accession>A0ABT5GCP3</accession>